<dbReference type="AlphaFoldDB" id="A0A5C8Z9K9"/>
<dbReference type="PANTHER" id="PTHR46470:SF2">
    <property type="entry name" value="GLYCERALDEHYDE 3-PHOSPHATE PHOSPHATASE"/>
    <property type="match status" value="1"/>
</dbReference>
<dbReference type="EMBL" id="VKAD01000001">
    <property type="protein sequence ID" value="TXR53841.1"/>
    <property type="molecule type" value="Genomic_DNA"/>
</dbReference>
<evidence type="ECO:0000256" key="3">
    <source>
        <dbReference type="ARBA" id="ARBA00022801"/>
    </source>
</evidence>
<dbReference type="GO" id="GO:0044281">
    <property type="term" value="P:small molecule metabolic process"/>
    <property type="evidence" value="ECO:0007669"/>
    <property type="project" value="UniProtKB-ARBA"/>
</dbReference>
<name>A0A5C8Z9K9_9GAMM</name>
<gene>
    <name evidence="5" type="ORF">FME95_04595</name>
</gene>
<proteinExistence type="predicted"/>
<dbReference type="OrthoDB" id="367448at2"/>
<dbReference type="Proteomes" id="UP000321764">
    <property type="component" value="Unassembled WGS sequence"/>
</dbReference>
<evidence type="ECO:0000313" key="6">
    <source>
        <dbReference type="Proteomes" id="UP000321764"/>
    </source>
</evidence>
<dbReference type="GO" id="GO:0046872">
    <property type="term" value="F:metal ion binding"/>
    <property type="evidence" value="ECO:0007669"/>
    <property type="project" value="UniProtKB-KW"/>
</dbReference>
<dbReference type="GO" id="GO:0016791">
    <property type="term" value="F:phosphatase activity"/>
    <property type="evidence" value="ECO:0007669"/>
    <property type="project" value="TreeGrafter"/>
</dbReference>
<dbReference type="InterPro" id="IPR041492">
    <property type="entry name" value="HAD_2"/>
</dbReference>
<dbReference type="NCBIfam" id="TIGR01549">
    <property type="entry name" value="HAD-SF-IA-v1"/>
    <property type="match status" value="1"/>
</dbReference>
<dbReference type="Pfam" id="PF13419">
    <property type="entry name" value="HAD_2"/>
    <property type="match status" value="1"/>
</dbReference>
<protein>
    <submittedName>
        <fullName evidence="5">HAD family hydrolase</fullName>
    </submittedName>
</protein>
<dbReference type="SFLD" id="SFLDG01129">
    <property type="entry name" value="C1.5:_HAD__Beta-PGM__Phosphata"/>
    <property type="match status" value="1"/>
</dbReference>
<evidence type="ECO:0000256" key="1">
    <source>
        <dbReference type="ARBA" id="ARBA00001946"/>
    </source>
</evidence>
<dbReference type="RefSeq" id="WP_147713240.1">
    <property type="nucleotide sequence ID" value="NZ_VKAD01000001.1"/>
</dbReference>
<keyword evidence="2" id="KW-0479">Metal-binding</keyword>
<comment type="cofactor">
    <cofactor evidence="1">
        <name>Mg(2+)</name>
        <dbReference type="ChEBI" id="CHEBI:18420"/>
    </cofactor>
</comment>
<dbReference type="PRINTS" id="PR00413">
    <property type="entry name" value="HADHALOGNASE"/>
</dbReference>
<dbReference type="SUPFAM" id="SSF56784">
    <property type="entry name" value="HAD-like"/>
    <property type="match status" value="1"/>
</dbReference>
<organism evidence="5 6">
    <name type="scientific">Reinekea thalattae</name>
    <dbReference type="NCBI Taxonomy" id="2593301"/>
    <lineage>
        <taxon>Bacteria</taxon>
        <taxon>Pseudomonadati</taxon>
        <taxon>Pseudomonadota</taxon>
        <taxon>Gammaproteobacteria</taxon>
        <taxon>Oceanospirillales</taxon>
        <taxon>Saccharospirillaceae</taxon>
        <taxon>Reinekea</taxon>
    </lineage>
</organism>
<accession>A0A5C8Z9K9</accession>
<reference evidence="5 6" key="1">
    <citation type="submission" date="2019-07" db="EMBL/GenBank/DDBJ databases">
        <title>Reinekea sp. strain SSH23 genome sequencing and assembly.</title>
        <authorList>
            <person name="Kim I."/>
        </authorList>
    </citation>
    <scope>NUCLEOTIDE SEQUENCE [LARGE SCALE GENOMIC DNA]</scope>
    <source>
        <strain evidence="5 6">SSH23</strain>
    </source>
</reference>
<dbReference type="SFLD" id="SFLDS00003">
    <property type="entry name" value="Haloacid_Dehalogenase"/>
    <property type="match status" value="1"/>
</dbReference>
<evidence type="ECO:0000313" key="5">
    <source>
        <dbReference type="EMBL" id="TXR53841.1"/>
    </source>
</evidence>
<dbReference type="InterPro" id="IPR006439">
    <property type="entry name" value="HAD-SF_hydro_IA"/>
</dbReference>
<evidence type="ECO:0000256" key="4">
    <source>
        <dbReference type="ARBA" id="ARBA00022842"/>
    </source>
</evidence>
<dbReference type="Gene3D" id="1.20.120.710">
    <property type="entry name" value="Haloacid dehalogenase hydrolase-like domain"/>
    <property type="match status" value="1"/>
</dbReference>
<dbReference type="PANTHER" id="PTHR46470">
    <property type="entry name" value="N-ACYLNEURAMINATE-9-PHOSPHATASE"/>
    <property type="match status" value="1"/>
</dbReference>
<keyword evidence="6" id="KW-1185">Reference proteome</keyword>
<dbReference type="InterPro" id="IPR051400">
    <property type="entry name" value="HAD-like_hydrolase"/>
</dbReference>
<evidence type="ECO:0000256" key="2">
    <source>
        <dbReference type="ARBA" id="ARBA00022723"/>
    </source>
</evidence>
<comment type="caution">
    <text evidence="5">The sequence shown here is derived from an EMBL/GenBank/DDBJ whole genome shotgun (WGS) entry which is preliminary data.</text>
</comment>
<dbReference type="Gene3D" id="3.40.50.1000">
    <property type="entry name" value="HAD superfamily/HAD-like"/>
    <property type="match status" value="1"/>
</dbReference>
<sequence>MAVYKAIYFDLDNTLVHRARSISVYARRLYDRYSTIFLNTNPEALEAVISKQDNGGYLAKGSGYNSIKEAVSHELHKHFIADDRLSVEQLRQHWIENFSNCAVAMEGAYELLSVLAKHNFHIGIISNGAHKTRVMTANQLQNIGKVKQLVSSEAFGIKKPNSEIFTATASAVGFSANECWYVGDHPINDIYGARQAGMNTIWLKGFHDWPDNLEQPEHSVGSLLDVLDILLAGCEK</sequence>
<keyword evidence="4" id="KW-0460">Magnesium</keyword>
<dbReference type="InterPro" id="IPR036412">
    <property type="entry name" value="HAD-like_sf"/>
</dbReference>
<dbReference type="InterPro" id="IPR023214">
    <property type="entry name" value="HAD_sf"/>
</dbReference>
<keyword evidence="3 5" id="KW-0378">Hydrolase</keyword>